<dbReference type="Gene3D" id="3.30.700.10">
    <property type="entry name" value="Glycoprotein, Type 4 Pilin"/>
    <property type="match status" value="1"/>
</dbReference>
<evidence type="ECO:0000313" key="6">
    <source>
        <dbReference type="Proteomes" id="UP001302072"/>
    </source>
</evidence>
<feature type="region of interest" description="Disordered" evidence="2">
    <location>
        <begin position="66"/>
        <end position="85"/>
    </location>
</feature>
<dbReference type="Proteomes" id="UP001302072">
    <property type="component" value="Chromosome"/>
</dbReference>
<evidence type="ECO:0000256" key="3">
    <source>
        <dbReference type="SAM" id="Phobius"/>
    </source>
</evidence>
<dbReference type="InterPro" id="IPR045584">
    <property type="entry name" value="Pilin-like"/>
</dbReference>
<keyword evidence="3" id="KW-1133">Transmembrane helix</keyword>
<feature type="transmembrane region" description="Helical" evidence="3">
    <location>
        <begin position="122"/>
        <end position="148"/>
    </location>
</feature>
<evidence type="ECO:0000313" key="5">
    <source>
        <dbReference type="EMBL" id="WNH53581.1"/>
    </source>
</evidence>
<dbReference type="Pfam" id="PF00114">
    <property type="entry name" value="Pilin"/>
    <property type="match status" value="1"/>
</dbReference>
<comment type="similarity">
    <text evidence="1">Belongs to the N-Me-Phe pilin family.</text>
</comment>
<feature type="compositionally biased region" description="Pro residues" evidence="2">
    <location>
        <begin position="66"/>
        <end position="84"/>
    </location>
</feature>
<dbReference type="Pfam" id="PF14237">
    <property type="entry name" value="GYF_2"/>
    <property type="match status" value="1"/>
</dbReference>
<evidence type="ECO:0000256" key="2">
    <source>
        <dbReference type="SAM" id="MobiDB-lite"/>
    </source>
</evidence>
<name>A0ABY9YSN4_9GAMM</name>
<feature type="domain" description="GYF" evidence="4">
    <location>
        <begin position="4"/>
        <end position="52"/>
    </location>
</feature>
<keyword evidence="3" id="KW-0812">Transmembrane</keyword>
<evidence type="ECO:0000259" key="4">
    <source>
        <dbReference type="Pfam" id="PF14237"/>
    </source>
</evidence>
<accession>A0ABY9YSN4</accession>
<dbReference type="InterPro" id="IPR001082">
    <property type="entry name" value="Pilin"/>
</dbReference>
<feature type="region of interest" description="Disordered" evidence="2">
    <location>
        <begin position="92"/>
        <end position="114"/>
    </location>
</feature>
<keyword evidence="3" id="KW-0472">Membrane</keyword>
<dbReference type="InterPro" id="IPR025640">
    <property type="entry name" value="GYF_2"/>
</dbReference>
<dbReference type="RefSeq" id="WP_311192724.1">
    <property type="nucleotide sequence ID" value="NZ_CP115541.1"/>
</dbReference>
<evidence type="ECO:0000256" key="1">
    <source>
        <dbReference type="ARBA" id="ARBA00005233"/>
    </source>
</evidence>
<dbReference type="EMBL" id="CP115541">
    <property type="protein sequence ID" value="WNH53581.1"/>
    <property type="molecule type" value="Genomic_DNA"/>
</dbReference>
<sequence length="260" mass="28059">MGQWFYAEGNRQQRGPLASEELIALYTSSRIGLDTLVWRDGLAQWLPLREVADEIGLVIAPAAPAEPLPPEPLPEPPAPVPPRIPATFEVDTRTRTAPPPPQQPVHARPAAPPPKKSGCGPVAIVLAVVGVVLVAIIAILAAIALPAYNDYVTRAKTTQAVAQLTPLKFQVAEFVSIHDRCPVNGDEGFGSPASYASESVGQVRIGRFGEGRCGVEIEFSVPGKRALDGKMLWFEYNTAQQEWSCSSDAEARYLPMDCRN</sequence>
<reference evidence="5 6" key="1">
    <citation type="submission" date="2022-12" db="EMBL/GenBank/DDBJ databases">
        <title>Two new species, Stenotrophomonas aracearum and Stenotrophomonas oahuensis, isolated from Anthurium (Araceae family) in Hawaii.</title>
        <authorList>
            <person name="Chunag S.C."/>
            <person name="Dobhal S."/>
            <person name="Alvarez A."/>
            <person name="Arif M."/>
        </authorList>
    </citation>
    <scope>NUCLEOTIDE SEQUENCE [LARGE SCALE GENOMIC DNA]</scope>
    <source>
        <strain evidence="5 6">A5586</strain>
    </source>
</reference>
<keyword evidence="6" id="KW-1185">Reference proteome</keyword>
<organism evidence="5 6">
    <name type="scientific">Stenotrophomonas oahuensis</name>
    <dbReference type="NCBI Taxonomy" id="3003271"/>
    <lineage>
        <taxon>Bacteria</taxon>
        <taxon>Pseudomonadati</taxon>
        <taxon>Pseudomonadota</taxon>
        <taxon>Gammaproteobacteria</taxon>
        <taxon>Lysobacterales</taxon>
        <taxon>Lysobacteraceae</taxon>
        <taxon>Stenotrophomonas</taxon>
    </lineage>
</organism>
<dbReference type="SUPFAM" id="SSF54523">
    <property type="entry name" value="Pili subunits"/>
    <property type="match status" value="1"/>
</dbReference>
<proteinExistence type="inferred from homology"/>
<protein>
    <submittedName>
        <fullName evidence="5">GYF domain-containing protein</fullName>
    </submittedName>
</protein>
<gene>
    <name evidence="5" type="ORF">PDM29_04675</name>
</gene>